<name>A0ABU1K184_9PROT</name>
<comment type="caution">
    <text evidence="2">The sequence shown here is derived from an EMBL/GenBank/DDBJ whole genome shotgun (WGS) entry which is preliminary data.</text>
</comment>
<evidence type="ECO:0000313" key="3">
    <source>
        <dbReference type="Proteomes" id="UP001262410"/>
    </source>
</evidence>
<sequence>MSRIAQAYIHFSISPDNLASWGEEAEQLSYEIASSIFPENVEIIIELELGSLRSRITVIGVLGILFTAYQGIASYSDFKNSISEMVEDAQEFSSLFNEQFIENVAAPQSSVLNRQRRTETPGRVNRALLRLEAVERDISTLSNNEVREELEKIAKLLRTALDDMDDEERNRAVKIIADRHLPHLPGRNPLISALRPKEHREFEKLYYPVLISAAPNNDYVSIIRTGRPLKSQKQKPKPRITD</sequence>
<gene>
    <name evidence="2" type="ORF">E9232_006862</name>
</gene>
<keyword evidence="1" id="KW-0175">Coiled coil</keyword>
<evidence type="ECO:0000313" key="2">
    <source>
        <dbReference type="EMBL" id="MDR6294308.1"/>
    </source>
</evidence>
<proteinExistence type="predicted"/>
<reference evidence="2 3" key="1">
    <citation type="submission" date="2023-07" db="EMBL/GenBank/DDBJ databases">
        <title>Sorghum-associated microbial communities from plants grown in Nebraska, USA.</title>
        <authorList>
            <person name="Schachtman D."/>
        </authorList>
    </citation>
    <scope>NUCLEOTIDE SEQUENCE [LARGE SCALE GENOMIC DNA]</scope>
    <source>
        <strain evidence="2 3">584</strain>
    </source>
</reference>
<feature type="coiled-coil region" evidence="1">
    <location>
        <begin position="124"/>
        <end position="170"/>
    </location>
</feature>
<dbReference type="RefSeq" id="WP_309801767.1">
    <property type="nucleotide sequence ID" value="NZ_JAVDPW010000018.1"/>
</dbReference>
<evidence type="ECO:0000256" key="1">
    <source>
        <dbReference type="SAM" id="Coils"/>
    </source>
</evidence>
<dbReference type="Proteomes" id="UP001262410">
    <property type="component" value="Unassembled WGS sequence"/>
</dbReference>
<dbReference type="EMBL" id="JAVDPW010000018">
    <property type="protein sequence ID" value="MDR6294308.1"/>
    <property type="molecule type" value="Genomic_DNA"/>
</dbReference>
<organism evidence="2 3">
    <name type="scientific">Inquilinus ginsengisoli</name>
    <dbReference type="NCBI Taxonomy" id="363840"/>
    <lineage>
        <taxon>Bacteria</taxon>
        <taxon>Pseudomonadati</taxon>
        <taxon>Pseudomonadota</taxon>
        <taxon>Alphaproteobacteria</taxon>
        <taxon>Rhodospirillales</taxon>
        <taxon>Rhodospirillaceae</taxon>
        <taxon>Inquilinus</taxon>
    </lineage>
</organism>
<accession>A0ABU1K184</accession>
<keyword evidence="3" id="KW-1185">Reference proteome</keyword>
<protein>
    <submittedName>
        <fullName evidence="2">Uncharacterized protein</fullName>
    </submittedName>
</protein>